<dbReference type="Proteomes" id="UP001139485">
    <property type="component" value="Unassembled WGS sequence"/>
</dbReference>
<dbReference type="GO" id="GO:0050660">
    <property type="term" value="F:flavin adenine dinucleotide binding"/>
    <property type="evidence" value="ECO:0007669"/>
    <property type="project" value="InterPro"/>
</dbReference>
<feature type="binding site" evidence="12">
    <location>
        <position position="240"/>
    </location>
    <ligand>
        <name>[2Fe-2S] cluster</name>
        <dbReference type="ChEBI" id="CHEBI:190135"/>
    </ligand>
</feature>
<protein>
    <recommendedName>
        <fullName evidence="13">FAD-binding FR-type domain-containing protein</fullName>
    </recommendedName>
</protein>
<dbReference type="InterPro" id="IPR039261">
    <property type="entry name" value="FNR_nucleotide-bd"/>
</dbReference>
<evidence type="ECO:0000256" key="10">
    <source>
        <dbReference type="ARBA" id="ARBA00034078"/>
    </source>
</evidence>
<evidence type="ECO:0000256" key="11">
    <source>
        <dbReference type="PIRSR" id="PIRSR006816-1"/>
    </source>
</evidence>
<evidence type="ECO:0000313" key="15">
    <source>
        <dbReference type="Proteomes" id="UP001139485"/>
    </source>
</evidence>
<keyword evidence="7" id="KW-0249">Electron transport</keyword>
<dbReference type="Gene3D" id="3.40.50.80">
    <property type="entry name" value="Nucleotide-binding domain of ferredoxin-NADP reductase (FNR) module"/>
    <property type="match status" value="1"/>
</dbReference>
<dbReference type="RefSeq" id="WP_250825674.1">
    <property type="nucleotide sequence ID" value="NZ_JAMOIL010000001.1"/>
</dbReference>
<dbReference type="InterPro" id="IPR037117">
    <property type="entry name" value="Dihydroorotate_DH_ele_sf"/>
</dbReference>
<keyword evidence="9 12" id="KW-0411">Iron-sulfur</keyword>
<evidence type="ECO:0000256" key="2">
    <source>
        <dbReference type="ARBA" id="ARBA00022448"/>
    </source>
</evidence>
<dbReference type="PIRSF" id="PIRSF006816">
    <property type="entry name" value="Cyc3_hyd_g"/>
    <property type="match status" value="1"/>
</dbReference>
<comment type="cofactor">
    <cofactor evidence="11">
        <name>FAD</name>
        <dbReference type="ChEBI" id="CHEBI:57692"/>
    </cofactor>
    <text evidence="11">Binds 1 FAD per subunit.</text>
</comment>
<dbReference type="InterPro" id="IPR017938">
    <property type="entry name" value="Riboflavin_synthase-like_b-brl"/>
</dbReference>
<evidence type="ECO:0000256" key="1">
    <source>
        <dbReference type="ARBA" id="ARBA00006422"/>
    </source>
</evidence>
<comment type="cofactor">
    <cofactor evidence="12">
        <name>[2Fe-2S] cluster</name>
        <dbReference type="ChEBI" id="CHEBI:190135"/>
    </cofactor>
    <text evidence="12">Binds 1 [2Fe-2S] cluster per subunit.</text>
</comment>
<evidence type="ECO:0000256" key="7">
    <source>
        <dbReference type="ARBA" id="ARBA00022982"/>
    </source>
</evidence>
<dbReference type="SUPFAM" id="SSF63380">
    <property type="entry name" value="Riboflavin synthase domain-like"/>
    <property type="match status" value="1"/>
</dbReference>
<dbReference type="InterPro" id="IPR019480">
    <property type="entry name" value="Dihydroorotate_DH_Fe-S-bd"/>
</dbReference>
<reference evidence="14" key="1">
    <citation type="submission" date="2022-05" db="EMBL/GenBank/DDBJ databases">
        <authorList>
            <person name="Tuo L."/>
        </authorList>
    </citation>
    <scope>NUCLEOTIDE SEQUENCE</scope>
    <source>
        <strain evidence="14">BSK12Z-4</strain>
    </source>
</reference>
<dbReference type="GO" id="GO:0051537">
    <property type="term" value="F:2 iron, 2 sulfur cluster binding"/>
    <property type="evidence" value="ECO:0007669"/>
    <property type="project" value="UniProtKB-KW"/>
</dbReference>
<dbReference type="PROSITE" id="PS51384">
    <property type="entry name" value="FAD_FR"/>
    <property type="match status" value="1"/>
</dbReference>
<evidence type="ECO:0000256" key="4">
    <source>
        <dbReference type="ARBA" id="ARBA00022714"/>
    </source>
</evidence>
<dbReference type="PANTHER" id="PTHR43513">
    <property type="entry name" value="DIHYDROOROTATE DEHYDROGENASE B (NAD(+)), ELECTRON TRANSFER SUBUNIT"/>
    <property type="match status" value="1"/>
</dbReference>
<feature type="binding site" evidence="12">
    <location>
        <position position="235"/>
    </location>
    <ligand>
        <name>[2Fe-2S] cluster</name>
        <dbReference type="ChEBI" id="CHEBI:190135"/>
    </ligand>
</feature>
<dbReference type="EMBL" id="JAMOIL010000001">
    <property type="protein sequence ID" value="MCM0618694.1"/>
    <property type="molecule type" value="Genomic_DNA"/>
</dbReference>
<keyword evidence="4 12" id="KW-0001">2Fe-2S</keyword>
<dbReference type="GO" id="GO:0046872">
    <property type="term" value="F:metal ion binding"/>
    <property type="evidence" value="ECO:0007669"/>
    <property type="project" value="UniProtKB-KW"/>
</dbReference>
<comment type="caution">
    <text evidence="14">The sequence shown here is derived from an EMBL/GenBank/DDBJ whole genome shotgun (WGS) entry which is preliminary data.</text>
</comment>
<dbReference type="GO" id="GO:0006221">
    <property type="term" value="P:pyrimidine nucleotide biosynthetic process"/>
    <property type="evidence" value="ECO:0007669"/>
    <property type="project" value="InterPro"/>
</dbReference>
<keyword evidence="5 12" id="KW-0479">Metal-binding</keyword>
<keyword evidence="8 12" id="KW-0408">Iron</keyword>
<feature type="binding site" evidence="11">
    <location>
        <begin position="87"/>
        <end position="88"/>
    </location>
    <ligand>
        <name>FAD</name>
        <dbReference type="ChEBI" id="CHEBI:57692"/>
    </ligand>
</feature>
<dbReference type="InterPro" id="IPR050353">
    <property type="entry name" value="PyrK_electron_transfer"/>
</dbReference>
<keyword evidence="15" id="KW-1185">Reference proteome</keyword>
<keyword evidence="2" id="KW-0813">Transport</keyword>
<feature type="binding site" evidence="12">
    <location>
        <position position="260"/>
    </location>
    <ligand>
        <name>[2Fe-2S] cluster</name>
        <dbReference type="ChEBI" id="CHEBI:190135"/>
    </ligand>
</feature>
<comment type="similarity">
    <text evidence="1">Belongs to the PyrK family.</text>
</comment>
<dbReference type="InterPro" id="IPR017927">
    <property type="entry name" value="FAD-bd_FR_type"/>
</dbReference>
<dbReference type="GO" id="GO:0016491">
    <property type="term" value="F:oxidoreductase activity"/>
    <property type="evidence" value="ECO:0007669"/>
    <property type="project" value="InterPro"/>
</dbReference>
<dbReference type="AlphaFoldDB" id="A0A9X2D448"/>
<evidence type="ECO:0000256" key="3">
    <source>
        <dbReference type="ARBA" id="ARBA00022630"/>
    </source>
</evidence>
<accession>A0A9X2D448</accession>
<evidence type="ECO:0000259" key="13">
    <source>
        <dbReference type="PROSITE" id="PS51384"/>
    </source>
</evidence>
<dbReference type="PANTHER" id="PTHR43513:SF3">
    <property type="entry name" value="DIHYDROOROTATE DEHYDROGENASE B (NAD(+)), ELECTRON TRANSFER SUBUNIT-RELATED"/>
    <property type="match status" value="1"/>
</dbReference>
<keyword evidence="6 11" id="KW-0274">FAD</keyword>
<comment type="cofactor">
    <cofactor evidence="10">
        <name>[2Fe-2S] cluster</name>
        <dbReference type="ChEBI" id="CHEBI:190135"/>
    </cofactor>
</comment>
<dbReference type="InterPro" id="IPR012165">
    <property type="entry name" value="Cyt_c3_hydrogenase_gsu"/>
</dbReference>
<feature type="binding site" evidence="12">
    <location>
        <position position="243"/>
    </location>
    <ligand>
        <name>[2Fe-2S] cluster</name>
        <dbReference type="ChEBI" id="CHEBI:190135"/>
    </ligand>
</feature>
<feature type="domain" description="FAD-binding FR-type" evidence="13">
    <location>
        <begin position="2"/>
        <end position="112"/>
    </location>
</feature>
<keyword evidence="3 11" id="KW-0285">Flavoprotein</keyword>
<evidence type="ECO:0000256" key="5">
    <source>
        <dbReference type="ARBA" id="ARBA00022723"/>
    </source>
</evidence>
<evidence type="ECO:0000256" key="12">
    <source>
        <dbReference type="PIRSR" id="PIRSR006816-2"/>
    </source>
</evidence>
<evidence type="ECO:0000313" key="14">
    <source>
        <dbReference type="EMBL" id="MCM0618694.1"/>
    </source>
</evidence>
<dbReference type="Gene3D" id="2.40.30.10">
    <property type="entry name" value="Translation factors"/>
    <property type="match status" value="1"/>
</dbReference>
<evidence type="ECO:0000256" key="9">
    <source>
        <dbReference type="ARBA" id="ARBA00023014"/>
    </source>
</evidence>
<dbReference type="SUPFAM" id="SSF52343">
    <property type="entry name" value="Ferredoxin reductase-like, C-terminal NADP-linked domain"/>
    <property type="match status" value="1"/>
</dbReference>
<dbReference type="Pfam" id="PF10418">
    <property type="entry name" value="DHODB_Fe-S_bind"/>
    <property type="match status" value="1"/>
</dbReference>
<evidence type="ECO:0000256" key="6">
    <source>
        <dbReference type="ARBA" id="ARBA00022827"/>
    </source>
</evidence>
<proteinExistence type="inferred from homology"/>
<dbReference type="Gene3D" id="2.10.240.10">
    <property type="entry name" value="Dihydroorotate dehydrogenase, electron transfer subunit"/>
    <property type="match status" value="1"/>
</dbReference>
<organism evidence="14 15">
    <name type="scientific">Nocardioides bruguierae</name>
    <dbReference type="NCBI Taxonomy" id="2945102"/>
    <lineage>
        <taxon>Bacteria</taxon>
        <taxon>Bacillati</taxon>
        <taxon>Actinomycetota</taxon>
        <taxon>Actinomycetes</taxon>
        <taxon>Propionibacteriales</taxon>
        <taxon>Nocardioidaceae</taxon>
        <taxon>Nocardioides</taxon>
    </lineage>
</organism>
<name>A0A9X2D448_9ACTN</name>
<gene>
    <name evidence="14" type="ORF">M8330_00130</name>
</gene>
<sequence length="292" mass="30295">MSAPVHGPVHLTAEVLSGSRSGAFTQLTLAAPGVGERFRPGSFLAVSVGEPGERTRLARRALWIHQVRPLGGHATSVSVLVDPVGPGTRWLASRARGDRLEITGPLGGRVFALPKEPVSTLVVGEGVHAAPLFALAERLRERDCPVHLLLAAPDEAHLLSALEARRTARSVTVATLDGSVGTRAPAADLLPDLLRRTGAAVVYAAGSTPLLHAVARAAEDHGAWSQTALTLPTPCGTGLCLGCPVPVVGEDGVARTARVCAEGPVLRGDRVRWDDLVGAESAPRTGTGEERG</sequence>
<evidence type="ECO:0000256" key="8">
    <source>
        <dbReference type="ARBA" id="ARBA00023004"/>
    </source>
</evidence>